<keyword evidence="5 9" id="KW-0269">Exonuclease</keyword>
<dbReference type="Proteomes" id="UP000252357">
    <property type="component" value="Unassembled WGS sequence"/>
</dbReference>
<dbReference type="InterPro" id="IPR001667">
    <property type="entry name" value="DDH_dom"/>
</dbReference>
<evidence type="ECO:0000313" key="9">
    <source>
        <dbReference type="EMBL" id="RCS59601.1"/>
    </source>
</evidence>
<dbReference type="GO" id="GO:0003676">
    <property type="term" value="F:nucleic acid binding"/>
    <property type="evidence" value="ECO:0007669"/>
    <property type="project" value="InterPro"/>
</dbReference>
<dbReference type="GO" id="GO:0006310">
    <property type="term" value="P:DNA recombination"/>
    <property type="evidence" value="ECO:0007669"/>
    <property type="project" value="InterPro"/>
</dbReference>
<comment type="caution">
    <text evidence="9">The sequence shown here is derived from an EMBL/GenBank/DDBJ whole genome shotgun (WGS) entry which is preliminary data.</text>
</comment>
<evidence type="ECO:0000259" key="7">
    <source>
        <dbReference type="Pfam" id="PF02272"/>
    </source>
</evidence>
<keyword evidence="10" id="KW-1185">Reference proteome</keyword>
<dbReference type="InterPro" id="IPR038763">
    <property type="entry name" value="DHH_sf"/>
</dbReference>
<dbReference type="Pfam" id="PF01368">
    <property type="entry name" value="DHH"/>
    <property type="match status" value="1"/>
</dbReference>
<evidence type="ECO:0000259" key="6">
    <source>
        <dbReference type="Pfam" id="PF01368"/>
    </source>
</evidence>
<evidence type="ECO:0000259" key="8">
    <source>
        <dbReference type="Pfam" id="PF17768"/>
    </source>
</evidence>
<dbReference type="FunFam" id="3.90.1640.30:FF:000001">
    <property type="entry name" value="Single-stranded-DNA-specific exonuclease RecJ"/>
    <property type="match status" value="1"/>
</dbReference>
<dbReference type="GO" id="GO:0008409">
    <property type="term" value="F:5'-3' exonuclease activity"/>
    <property type="evidence" value="ECO:0007669"/>
    <property type="project" value="InterPro"/>
</dbReference>
<evidence type="ECO:0000256" key="2">
    <source>
        <dbReference type="ARBA" id="ARBA00019841"/>
    </source>
</evidence>
<dbReference type="Pfam" id="PF17768">
    <property type="entry name" value="RecJ_OB"/>
    <property type="match status" value="1"/>
</dbReference>
<keyword evidence="4" id="KW-0378">Hydrolase</keyword>
<evidence type="ECO:0000256" key="1">
    <source>
        <dbReference type="ARBA" id="ARBA00005915"/>
    </source>
</evidence>
<proteinExistence type="inferred from homology"/>
<feature type="domain" description="DDH" evidence="6">
    <location>
        <begin position="80"/>
        <end position="240"/>
    </location>
</feature>
<feature type="domain" description="DHHA1" evidence="7">
    <location>
        <begin position="368"/>
        <end position="463"/>
    </location>
</feature>
<dbReference type="PANTHER" id="PTHR30255">
    <property type="entry name" value="SINGLE-STRANDED-DNA-SPECIFIC EXONUCLEASE RECJ"/>
    <property type="match status" value="1"/>
</dbReference>
<dbReference type="OrthoDB" id="9809852at2"/>
<dbReference type="GO" id="GO:0006281">
    <property type="term" value="P:DNA repair"/>
    <property type="evidence" value="ECO:0007669"/>
    <property type="project" value="InterPro"/>
</dbReference>
<gene>
    <name evidence="9" type="primary">recJ</name>
    <name evidence="9" type="ORF">DU000_02475</name>
</gene>
<dbReference type="PANTHER" id="PTHR30255:SF2">
    <property type="entry name" value="SINGLE-STRANDED-DNA-SPECIFIC EXONUCLEASE RECJ"/>
    <property type="match status" value="1"/>
</dbReference>
<dbReference type="Gene3D" id="3.10.310.30">
    <property type="match status" value="1"/>
</dbReference>
<keyword evidence="3" id="KW-0540">Nuclease</keyword>
<dbReference type="AlphaFoldDB" id="A0A368L7X1"/>
<dbReference type="RefSeq" id="WP_114401751.1">
    <property type="nucleotide sequence ID" value="NZ_QPGB01000001.1"/>
</dbReference>
<protein>
    <recommendedName>
        <fullName evidence="2">Single-stranded-DNA-specific exonuclease RecJ</fullName>
    </recommendedName>
</protein>
<sequence>MKKIICSRPQSSATFQHEVMLNEHGVHPLLARLWAARGIDSTANISLELNQLLPPHGPTGLKGIDNAAALLTTAILTQQKILIVADYDCDGATACAVGVRGLRMLGAQVEYLVPNRFDYGYGLTPEIVELALKNRAYRPDLLVTVDNGIASIEGVAHARTNGLPVIITDHHLPGDRLPEAAAIVNPNQPGCPFPSKHLAGVGVMFYVLLAVRAALREHGQFTAATQPRIDSLLDLVALGTVADVVRLDHNNRILVYQGLQRIRRGRMQVGLQALMQIAGRQTHRITAADLGFAIGPRLNAAGRLADMGLGIECLLADDREHALKIATQLDQINQARRQIESEMQASALESLAAIDPDEWSARTSVTLFDPDWHQGVIGIVAGRIKEQMWRPTIAFAMADTQGDTLKGSGRSIPGIHLRDVLDLVSKKVPGCILKFGGHAMAAGLTIVADDLDVFESAFEEAVQTFIANNGNPTVLQATLETDGQLNEEWLQPHIAQLLDDQVWGQGFPAPVFCDQFRVVNQRLLKEKHLKLQLETTNGTRVEGIWFGHADNLPAQTTLAYRLALDEYQGQPRLQIMVEAAA</sequence>
<dbReference type="Gene3D" id="3.90.1640.30">
    <property type="match status" value="1"/>
</dbReference>
<evidence type="ECO:0000256" key="5">
    <source>
        <dbReference type="ARBA" id="ARBA00022839"/>
    </source>
</evidence>
<dbReference type="NCBIfam" id="TIGR00644">
    <property type="entry name" value="recJ"/>
    <property type="match status" value="1"/>
</dbReference>
<dbReference type="InterPro" id="IPR041122">
    <property type="entry name" value="RecJ_OB"/>
</dbReference>
<name>A0A368L7X1_9BURK</name>
<feature type="domain" description="RecJ OB" evidence="8">
    <location>
        <begin position="481"/>
        <end position="578"/>
    </location>
</feature>
<dbReference type="InterPro" id="IPR051673">
    <property type="entry name" value="SSDNA_exonuclease_RecJ"/>
</dbReference>
<comment type="similarity">
    <text evidence="1">Belongs to the RecJ family.</text>
</comment>
<evidence type="ECO:0000313" key="10">
    <source>
        <dbReference type="Proteomes" id="UP000252357"/>
    </source>
</evidence>
<accession>A0A368L7X1</accession>
<dbReference type="InterPro" id="IPR003156">
    <property type="entry name" value="DHHA1_dom"/>
</dbReference>
<dbReference type="SUPFAM" id="SSF64182">
    <property type="entry name" value="DHH phosphoesterases"/>
    <property type="match status" value="1"/>
</dbReference>
<dbReference type="InterPro" id="IPR004610">
    <property type="entry name" value="RecJ"/>
</dbReference>
<dbReference type="EMBL" id="QPGB01000001">
    <property type="protein sequence ID" value="RCS59601.1"/>
    <property type="molecule type" value="Genomic_DNA"/>
</dbReference>
<organism evidence="9 10">
    <name type="scientific">Parvibium lacunae</name>
    <dbReference type="NCBI Taxonomy" id="1888893"/>
    <lineage>
        <taxon>Bacteria</taxon>
        <taxon>Pseudomonadati</taxon>
        <taxon>Pseudomonadota</taxon>
        <taxon>Betaproteobacteria</taxon>
        <taxon>Burkholderiales</taxon>
        <taxon>Alcaligenaceae</taxon>
        <taxon>Parvibium</taxon>
    </lineage>
</organism>
<reference evidence="9 10" key="1">
    <citation type="journal article" date="2018" name="Int. J. Syst. Evol. Microbiol.">
        <title>Parvibium lacunae gen. nov., sp. nov., a new member of the family Alcaligenaceae isolated from a freshwater pond.</title>
        <authorList>
            <person name="Chen W.M."/>
            <person name="Xie P.B."/>
            <person name="Hsu M.Y."/>
            <person name="Sheu S.Y."/>
        </authorList>
    </citation>
    <scope>NUCLEOTIDE SEQUENCE [LARGE SCALE GENOMIC DNA]</scope>
    <source>
        <strain evidence="9 10">KMB9</strain>
    </source>
</reference>
<dbReference type="Pfam" id="PF02272">
    <property type="entry name" value="DHHA1"/>
    <property type="match status" value="1"/>
</dbReference>
<evidence type="ECO:0000256" key="3">
    <source>
        <dbReference type="ARBA" id="ARBA00022722"/>
    </source>
</evidence>
<evidence type="ECO:0000256" key="4">
    <source>
        <dbReference type="ARBA" id="ARBA00022801"/>
    </source>
</evidence>